<evidence type="ECO:0000313" key="3">
    <source>
        <dbReference type="EMBL" id="RCG14592.1"/>
    </source>
</evidence>
<proteinExistence type="predicted"/>
<dbReference type="InterPro" id="IPR027624">
    <property type="entry name" value="TOMM_cyclo_SagD"/>
</dbReference>
<dbReference type="AlphaFoldDB" id="A0A367EA35"/>
<comment type="caution">
    <text evidence="3">The sequence shown here is derived from an EMBL/GenBank/DDBJ whole genome shotgun (WGS) entry which is preliminary data.</text>
</comment>
<sequence length="495" mass="52667">MHPTTTPERSGTAPATGTGTATAPPTGTATDAAAHTGEGAPRFDAATAEPPGSLRRMGDLVSPYGLVSGAIRLPGSPGDPDFPIFTASLGDPGHVLTGHEDWDLGAEHGNFDGAGGDLSPERAALLAVAESLERYSSCARDADRYRWATAEELGDEAVPLDAWPRLSAAELAAGGHGLVGPDPTAPMRWVRGWSFTRRRPVWVPAVHVWLKNPPEALGERVSHPVSTGCAVHTDVTSAVVNGLLEVVERDSIALTWLQRLRLPRLTLDVERLTPKQRQFVERADNPHVRTQLFDATTDLGIPVIYGVQLADSDPALAQVVAATCDPDPGEAVAKLYREAASLRIALRHHITTSATTETGADGGAEQLVNVVGGAAEAGPVAARDRFSFLLEGERGERPLSALPRPAATDPHTVLSWLLRRLHARGCEVVAVDLTTDEARQVGATAVRVAVPQLMPLSFVHRARYLGHPRLYEAPRAMGHPVLSEDEITPLPQPFA</sequence>
<dbReference type="Gene3D" id="3.30.160.660">
    <property type="match status" value="1"/>
</dbReference>
<evidence type="ECO:0000256" key="1">
    <source>
        <dbReference type="SAM" id="MobiDB-lite"/>
    </source>
</evidence>
<evidence type="ECO:0000259" key="2">
    <source>
        <dbReference type="PROSITE" id="PS51664"/>
    </source>
</evidence>
<protein>
    <recommendedName>
        <fullName evidence="2">YcaO domain-containing protein</fullName>
    </recommendedName>
</protein>
<dbReference type="PROSITE" id="PS51664">
    <property type="entry name" value="YCAO"/>
    <property type="match status" value="1"/>
</dbReference>
<feature type="domain" description="YcaO" evidence="2">
    <location>
        <begin position="115"/>
        <end position="495"/>
    </location>
</feature>
<dbReference type="Gene3D" id="3.30.40.250">
    <property type="match status" value="1"/>
</dbReference>
<evidence type="ECO:0000313" key="4">
    <source>
        <dbReference type="Proteomes" id="UP000253507"/>
    </source>
</evidence>
<dbReference type="Proteomes" id="UP000253507">
    <property type="component" value="Unassembled WGS sequence"/>
</dbReference>
<dbReference type="OrthoDB" id="2379922at2"/>
<dbReference type="InterPro" id="IPR003776">
    <property type="entry name" value="YcaO-like_dom"/>
</dbReference>
<dbReference type="PANTHER" id="PTHR37809">
    <property type="entry name" value="RIBOSOMAL PROTEIN S12 METHYLTHIOTRANSFERASE ACCESSORY FACTOR YCAO"/>
    <property type="match status" value="1"/>
</dbReference>
<feature type="region of interest" description="Disordered" evidence="1">
    <location>
        <begin position="1"/>
        <end position="56"/>
    </location>
</feature>
<accession>A0A367EA35</accession>
<keyword evidence="4" id="KW-1185">Reference proteome</keyword>
<gene>
    <name evidence="3" type="ORF">DQ392_26005</name>
</gene>
<reference evidence="3 4" key="1">
    <citation type="submission" date="2018-06" db="EMBL/GenBank/DDBJ databases">
        <title>Streptomyces reniochalinae sp. nov. and Streptomyces diacarnus sp. nov. from marine sponges.</title>
        <authorList>
            <person name="Li L."/>
        </authorList>
    </citation>
    <scope>NUCLEOTIDE SEQUENCE [LARGE SCALE GENOMIC DNA]</scope>
    <source>
        <strain evidence="3 4">LHW50302</strain>
    </source>
</reference>
<dbReference type="RefSeq" id="WP_114018158.1">
    <property type="nucleotide sequence ID" value="NZ_QOIM01000042.1"/>
</dbReference>
<name>A0A367EA35_9ACTN</name>
<organism evidence="3 4">
    <name type="scientific">Streptomyces reniochalinae</name>
    <dbReference type="NCBI Taxonomy" id="2250578"/>
    <lineage>
        <taxon>Bacteria</taxon>
        <taxon>Bacillati</taxon>
        <taxon>Actinomycetota</taxon>
        <taxon>Actinomycetes</taxon>
        <taxon>Kitasatosporales</taxon>
        <taxon>Streptomycetaceae</taxon>
        <taxon>Streptomyces</taxon>
    </lineage>
</organism>
<dbReference type="EMBL" id="QOIM01000042">
    <property type="protein sequence ID" value="RCG14592.1"/>
    <property type="molecule type" value="Genomic_DNA"/>
</dbReference>
<dbReference type="Gene3D" id="3.30.1330.230">
    <property type="match status" value="1"/>
</dbReference>
<dbReference type="PANTHER" id="PTHR37809:SF1">
    <property type="entry name" value="RIBOSOMAL PROTEIN S12 METHYLTHIOTRANSFERASE ACCESSORY FACTOR YCAO"/>
    <property type="match status" value="1"/>
</dbReference>
<dbReference type="Pfam" id="PF02624">
    <property type="entry name" value="YcaO"/>
    <property type="match status" value="1"/>
</dbReference>
<dbReference type="NCBIfam" id="TIGR03604">
    <property type="entry name" value="TOMM_cyclo_SagD"/>
    <property type="match status" value="1"/>
</dbReference>
<feature type="compositionally biased region" description="Low complexity" evidence="1">
    <location>
        <begin position="11"/>
        <end position="40"/>
    </location>
</feature>